<evidence type="ECO:0000313" key="3">
    <source>
        <dbReference type="Proteomes" id="UP001529510"/>
    </source>
</evidence>
<feature type="non-terminal residue" evidence="2">
    <location>
        <position position="75"/>
    </location>
</feature>
<dbReference type="Gene3D" id="2.40.50.140">
    <property type="entry name" value="Nucleic acid-binding proteins"/>
    <property type="match status" value="1"/>
</dbReference>
<protein>
    <recommendedName>
        <fullName evidence="1">S1 motif domain-containing protein</fullName>
    </recommendedName>
</protein>
<organism evidence="2 3">
    <name type="scientific">Cirrhinus mrigala</name>
    <name type="common">Mrigala</name>
    <dbReference type="NCBI Taxonomy" id="683832"/>
    <lineage>
        <taxon>Eukaryota</taxon>
        <taxon>Metazoa</taxon>
        <taxon>Chordata</taxon>
        <taxon>Craniata</taxon>
        <taxon>Vertebrata</taxon>
        <taxon>Euteleostomi</taxon>
        <taxon>Actinopterygii</taxon>
        <taxon>Neopterygii</taxon>
        <taxon>Teleostei</taxon>
        <taxon>Ostariophysi</taxon>
        <taxon>Cypriniformes</taxon>
        <taxon>Cyprinidae</taxon>
        <taxon>Labeoninae</taxon>
        <taxon>Labeonini</taxon>
        <taxon>Cirrhinus</taxon>
    </lineage>
</organism>
<dbReference type="Proteomes" id="UP001529510">
    <property type="component" value="Unassembled WGS sequence"/>
</dbReference>
<comment type="caution">
    <text evidence="2">The sequence shown here is derived from an EMBL/GenBank/DDBJ whole genome shotgun (WGS) entry which is preliminary data.</text>
</comment>
<name>A0ABD0RYC6_CIRMR</name>
<feature type="domain" description="S1 motif" evidence="1">
    <location>
        <begin position="27"/>
        <end position="75"/>
    </location>
</feature>
<evidence type="ECO:0000313" key="2">
    <source>
        <dbReference type="EMBL" id="KAL0203125.1"/>
    </source>
</evidence>
<dbReference type="SUPFAM" id="SSF50249">
    <property type="entry name" value="Nucleic acid-binding proteins"/>
    <property type="match status" value="1"/>
</dbReference>
<dbReference type="AlphaFoldDB" id="A0ABD0RYC6"/>
<gene>
    <name evidence="2" type="ORF">M9458_001143</name>
</gene>
<accession>A0ABD0RYC6</accession>
<dbReference type="InterPro" id="IPR003029">
    <property type="entry name" value="S1_domain"/>
</dbReference>
<sequence>KLFLTRKKALIESKLPPFLSYADAKVGCISHGVIMCIKDFGCIVRFYGDVSGLVPMQELTTECMANPQELFFVGQ</sequence>
<keyword evidence="3" id="KW-1185">Reference proteome</keyword>
<evidence type="ECO:0000259" key="1">
    <source>
        <dbReference type="PROSITE" id="PS50126"/>
    </source>
</evidence>
<reference evidence="2 3" key="1">
    <citation type="submission" date="2024-05" db="EMBL/GenBank/DDBJ databases">
        <title>Genome sequencing and assembly of Indian major carp, Cirrhinus mrigala (Hamilton, 1822).</title>
        <authorList>
            <person name="Mohindra V."/>
            <person name="Chowdhury L.M."/>
            <person name="Lal K."/>
            <person name="Jena J.K."/>
        </authorList>
    </citation>
    <scope>NUCLEOTIDE SEQUENCE [LARGE SCALE GENOMIC DNA]</scope>
    <source>
        <strain evidence="2">CM1030</strain>
        <tissue evidence="2">Blood</tissue>
    </source>
</reference>
<dbReference type="PANTHER" id="PTHR23270:SF10">
    <property type="entry name" value="PROTEIN RRP5 HOMOLOG"/>
    <property type="match status" value="1"/>
</dbReference>
<dbReference type="FunFam" id="2.40.50.140:FF:000103">
    <property type="entry name" value="protein RRP5 homolog"/>
    <property type="match status" value="1"/>
</dbReference>
<dbReference type="InterPro" id="IPR012340">
    <property type="entry name" value="NA-bd_OB-fold"/>
</dbReference>
<feature type="non-terminal residue" evidence="2">
    <location>
        <position position="1"/>
    </location>
</feature>
<dbReference type="EMBL" id="JAMKFB020000001">
    <property type="protein sequence ID" value="KAL0203125.1"/>
    <property type="molecule type" value="Genomic_DNA"/>
</dbReference>
<dbReference type="InterPro" id="IPR045209">
    <property type="entry name" value="Rrp5"/>
</dbReference>
<proteinExistence type="predicted"/>
<dbReference type="PROSITE" id="PS50126">
    <property type="entry name" value="S1"/>
    <property type="match status" value="1"/>
</dbReference>
<dbReference type="PANTHER" id="PTHR23270">
    <property type="entry name" value="PROGRAMMED CELL DEATH PROTEIN 11 PRE-RRNA PROCESSING PROTEIN RRP5"/>
    <property type="match status" value="1"/>
</dbReference>